<feature type="non-terminal residue" evidence="1">
    <location>
        <position position="1"/>
    </location>
</feature>
<feature type="non-terminal residue" evidence="1">
    <location>
        <position position="56"/>
    </location>
</feature>
<dbReference type="InterPro" id="IPR036397">
    <property type="entry name" value="RNaseH_sf"/>
</dbReference>
<dbReference type="Gene3D" id="3.30.420.10">
    <property type="entry name" value="Ribonuclease H-like superfamily/Ribonuclease H"/>
    <property type="match status" value="1"/>
</dbReference>
<organism evidence="2">
    <name type="scientific">Harpegnathos saltator</name>
    <name type="common">Jerdon's jumping ant</name>
    <dbReference type="NCBI Taxonomy" id="610380"/>
    <lineage>
        <taxon>Eukaryota</taxon>
        <taxon>Metazoa</taxon>
        <taxon>Ecdysozoa</taxon>
        <taxon>Arthropoda</taxon>
        <taxon>Hexapoda</taxon>
        <taxon>Insecta</taxon>
        <taxon>Pterygota</taxon>
        <taxon>Neoptera</taxon>
        <taxon>Endopterygota</taxon>
        <taxon>Hymenoptera</taxon>
        <taxon>Apocrita</taxon>
        <taxon>Aculeata</taxon>
        <taxon>Formicoidea</taxon>
        <taxon>Formicidae</taxon>
        <taxon>Ponerinae</taxon>
        <taxon>Ponerini</taxon>
        <taxon>Harpegnathos</taxon>
    </lineage>
</organism>
<proteinExistence type="predicted"/>
<dbReference type="GO" id="GO:0003676">
    <property type="term" value="F:nucleic acid binding"/>
    <property type="evidence" value="ECO:0007669"/>
    <property type="project" value="InterPro"/>
</dbReference>
<name>E2C8B4_HARSA</name>
<accession>E2C8B4</accession>
<dbReference type="EMBL" id="GL453634">
    <property type="protein sequence ID" value="EFN75815.1"/>
    <property type="molecule type" value="Genomic_DNA"/>
</dbReference>
<dbReference type="InParanoid" id="E2C8B4"/>
<sequence length="56" mass="7127">KKFCARWVPHLLTIDQKRFRMRIFQACLDRFKQNKMDFKRRFITVDETWIHHYTPE</sequence>
<dbReference type="PANTHER" id="PTHR46060:SF1">
    <property type="entry name" value="MARINER MOS1 TRANSPOSASE-LIKE PROTEIN"/>
    <property type="match status" value="1"/>
</dbReference>
<protein>
    <recommendedName>
        <fullName evidence="3">Histone-lysine N-methyltransferase SETMAR</fullName>
    </recommendedName>
</protein>
<reference evidence="1 2" key="1">
    <citation type="journal article" date="2010" name="Science">
        <title>Genomic comparison of the ants Camponotus floridanus and Harpegnathos saltator.</title>
        <authorList>
            <person name="Bonasio R."/>
            <person name="Zhang G."/>
            <person name="Ye C."/>
            <person name="Mutti N.S."/>
            <person name="Fang X."/>
            <person name="Qin N."/>
            <person name="Donahue G."/>
            <person name="Yang P."/>
            <person name="Li Q."/>
            <person name="Li C."/>
            <person name="Zhang P."/>
            <person name="Huang Z."/>
            <person name="Berger S.L."/>
            <person name="Reinberg D."/>
            <person name="Wang J."/>
            <person name="Liebig J."/>
        </authorList>
    </citation>
    <scope>NUCLEOTIDE SEQUENCE [LARGE SCALE GENOMIC DNA]</scope>
    <source>
        <strain evidence="1 2">R22 G/1</strain>
    </source>
</reference>
<dbReference type="InterPro" id="IPR052709">
    <property type="entry name" value="Transposase-MT_Hybrid"/>
</dbReference>
<gene>
    <name evidence="1" type="ORF">EAI_06357</name>
</gene>
<keyword evidence="2" id="KW-1185">Reference proteome</keyword>
<evidence type="ECO:0000313" key="1">
    <source>
        <dbReference type="EMBL" id="EFN75815.1"/>
    </source>
</evidence>
<evidence type="ECO:0008006" key="3">
    <source>
        <dbReference type="Google" id="ProtNLM"/>
    </source>
</evidence>
<dbReference type="AlphaFoldDB" id="E2C8B4"/>
<dbReference type="PANTHER" id="PTHR46060">
    <property type="entry name" value="MARINER MOS1 TRANSPOSASE-LIKE PROTEIN"/>
    <property type="match status" value="1"/>
</dbReference>
<evidence type="ECO:0000313" key="2">
    <source>
        <dbReference type="Proteomes" id="UP000008237"/>
    </source>
</evidence>
<dbReference type="Proteomes" id="UP000008237">
    <property type="component" value="Unassembled WGS sequence"/>
</dbReference>